<protein>
    <submittedName>
        <fullName evidence="2">Uncharacterized protein</fullName>
    </submittedName>
</protein>
<dbReference type="EMBL" id="JAEFCI010008394">
    <property type="protein sequence ID" value="KAG5458494.1"/>
    <property type="molecule type" value="Genomic_DNA"/>
</dbReference>
<gene>
    <name evidence="2" type="ORF">BJ554DRAFT_1267</name>
</gene>
<evidence type="ECO:0000313" key="2">
    <source>
        <dbReference type="EMBL" id="KAG5458494.1"/>
    </source>
</evidence>
<comment type="caution">
    <text evidence="2">The sequence shown here is derived from an EMBL/GenBank/DDBJ whole genome shotgun (WGS) entry which is preliminary data.</text>
</comment>
<name>A0A8H7ZSK0_9FUNG</name>
<sequence length="65" mass="7376">MILVGRQGARPIDDATMRFERHAHGNYAMIIDGVLVDHFRKLRTRPRRGPATFPVGSSPDAFEDR</sequence>
<organism evidence="2 3">
    <name type="scientific">Olpidium bornovanus</name>
    <dbReference type="NCBI Taxonomy" id="278681"/>
    <lineage>
        <taxon>Eukaryota</taxon>
        <taxon>Fungi</taxon>
        <taxon>Fungi incertae sedis</taxon>
        <taxon>Olpidiomycota</taxon>
        <taxon>Olpidiomycotina</taxon>
        <taxon>Olpidiomycetes</taxon>
        <taxon>Olpidiales</taxon>
        <taxon>Olpidiaceae</taxon>
        <taxon>Olpidium</taxon>
    </lineage>
</organism>
<evidence type="ECO:0000313" key="3">
    <source>
        <dbReference type="Proteomes" id="UP000673691"/>
    </source>
</evidence>
<dbReference type="AlphaFoldDB" id="A0A8H7ZSK0"/>
<proteinExistence type="predicted"/>
<reference evidence="2 3" key="1">
    <citation type="journal article" name="Sci. Rep.">
        <title>Genome-scale phylogenetic analyses confirm Olpidium as the closest living zoosporic fungus to the non-flagellated, terrestrial fungi.</title>
        <authorList>
            <person name="Chang Y."/>
            <person name="Rochon D."/>
            <person name="Sekimoto S."/>
            <person name="Wang Y."/>
            <person name="Chovatia M."/>
            <person name="Sandor L."/>
            <person name="Salamov A."/>
            <person name="Grigoriev I.V."/>
            <person name="Stajich J.E."/>
            <person name="Spatafora J.W."/>
        </authorList>
    </citation>
    <scope>NUCLEOTIDE SEQUENCE [LARGE SCALE GENOMIC DNA]</scope>
    <source>
        <strain evidence="2">S191</strain>
    </source>
</reference>
<accession>A0A8H7ZSK0</accession>
<keyword evidence="3" id="KW-1185">Reference proteome</keyword>
<dbReference type="Proteomes" id="UP000673691">
    <property type="component" value="Unassembled WGS sequence"/>
</dbReference>
<feature type="region of interest" description="Disordered" evidence="1">
    <location>
        <begin position="46"/>
        <end position="65"/>
    </location>
</feature>
<evidence type="ECO:0000256" key="1">
    <source>
        <dbReference type="SAM" id="MobiDB-lite"/>
    </source>
</evidence>